<dbReference type="InterPro" id="IPR016095">
    <property type="entry name" value="Ribosomal_uL1_3-a/b-sand"/>
</dbReference>
<dbReference type="InParanoid" id="A0A162ZTC4"/>
<dbReference type="Pfam" id="PF00687">
    <property type="entry name" value="Ribosomal_L1"/>
    <property type="match status" value="1"/>
</dbReference>
<gene>
    <name evidence="1" type="ORF">PHYBLDRAFT_182997</name>
</gene>
<dbReference type="STRING" id="763407.A0A162ZTC4"/>
<dbReference type="AlphaFoldDB" id="A0A162ZTC4"/>
<evidence type="ECO:0008006" key="3">
    <source>
        <dbReference type="Google" id="ProtNLM"/>
    </source>
</evidence>
<dbReference type="VEuPathDB" id="FungiDB:PHYBLDRAFT_182997"/>
<dbReference type="Proteomes" id="UP000077315">
    <property type="component" value="Unassembled WGS sequence"/>
</dbReference>
<dbReference type="InterPro" id="IPR023674">
    <property type="entry name" value="Ribosomal_uL1-like"/>
</dbReference>
<keyword evidence="2" id="KW-1185">Reference proteome</keyword>
<reference evidence="2" key="1">
    <citation type="submission" date="2015-06" db="EMBL/GenBank/DDBJ databases">
        <title>Expansion of signal transduction pathways in fungi by whole-genome duplication.</title>
        <authorList>
            <consortium name="DOE Joint Genome Institute"/>
            <person name="Corrochano L.M."/>
            <person name="Kuo A."/>
            <person name="Marcet-Houben M."/>
            <person name="Polaino S."/>
            <person name="Salamov A."/>
            <person name="Villalobos J.M."/>
            <person name="Alvarez M.I."/>
            <person name="Avalos J."/>
            <person name="Benito E.P."/>
            <person name="Benoit I."/>
            <person name="Burger G."/>
            <person name="Camino L.P."/>
            <person name="Canovas D."/>
            <person name="Cerda-Olmedo E."/>
            <person name="Cheng J.-F."/>
            <person name="Dominguez A."/>
            <person name="Elias M."/>
            <person name="Eslava A.P."/>
            <person name="Glaser F."/>
            <person name="Grimwood J."/>
            <person name="Gutierrez G."/>
            <person name="Heitman J."/>
            <person name="Henrissat B."/>
            <person name="Iturriaga E.A."/>
            <person name="Lang B.F."/>
            <person name="Lavin J.L."/>
            <person name="Lee S."/>
            <person name="Li W."/>
            <person name="Lindquist E."/>
            <person name="Lopez-Garcia S."/>
            <person name="Luque E.M."/>
            <person name="Marcos A.T."/>
            <person name="Martin J."/>
            <person name="McCluskey K."/>
            <person name="Medina H.R."/>
            <person name="Miralles-Duran A."/>
            <person name="Miyazaki A."/>
            <person name="Munoz-Torres E."/>
            <person name="Oguiza J.A."/>
            <person name="Ohm R."/>
            <person name="Olmedo M."/>
            <person name="Orejas M."/>
            <person name="Ortiz-Castellanos L."/>
            <person name="Pisabarro A.G."/>
            <person name="Rodriguez-Romero J."/>
            <person name="Ruiz-Herrera J."/>
            <person name="Ruiz-Vazquez R."/>
            <person name="Sanz C."/>
            <person name="Schackwitz W."/>
            <person name="Schmutz J."/>
            <person name="Shahriari M."/>
            <person name="Shelest E."/>
            <person name="Silva-Franco F."/>
            <person name="Soanes D."/>
            <person name="Syed K."/>
            <person name="Tagua V.G."/>
            <person name="Talbot N.J."/>
            <person name="Thon M."/>
            <person name="De vries R.P."/>
            <person name="Wiebenga A."/>
            <person name="Yadav J.S."/>
            <person name="Braun E.L."/>
            <person name="Baker S."/>
            <person name="Garre V."/>
            <person name="Horwitz B."/>
            <person name="Torres-Martinez S."/>
            <person name="Idnurm A."/>
            <person name="Herrera-Estrella A."/>
            <person name="Gabaldon T."/>
            <person name="Grigoriev I.V."/>
        </authorList>
    </citation>
    <scope>NUCLEOTIDE SEQUENCE [LARGE SCALE GENOMIC DNA]</scope>
    <source>
        <strain evidence="2">NRRL 1555(-)</strain>
    </source>
</reference>
<dbReference type="EMBL" id="KV440993">
    <property type="protein sequence ID" value="OAD68891.1"/>
    <property type="molecule type" value="Genomic_DNA"/>
</dbReference>
<dbReference type="SUPFAM" id="SSF56808">
    <property type="entry name" value="Ribosomal protein L1"/>
    <property type="match status" value="1"/>
</dbReference>
<dbReference type="Gene3D" id="3.40.50.790">
    <property type="match status" value="1"/>
</dbReference>
<dbReference type="InterPro" id="IPR028364">
    <property type="entry name" value="Ribosomal_uL1/biogenesis"/>
</dbReference>
<dbReference type="OrthoDB" id="10251727at2759"/>
<evidence type="ECO:0000313" key="1">
    <source>
        <dbReference type="EMBL" id="OAD68891.1"/>
    </source>
</evidence>
<dbReference type="RefSeq" id="XP_018286931.1">
    <property type="nucleotide sequence ID" value="XM_018438704.1"/>
</dbReference>
<accession>A0A162ZTC4</accession>
<proteinExistence type="predicted"/>
<organism evidence="1 2">
    <name type="scientific">Phycomyces blakesleeanus (strain ATCC 8743b / DSM 1359 / FGSC 10004 / NBRC 33097 / NRRL 1555)</name>
    <dbReference type="NCBI Taxonomy" id="763407"/>
    <lineage>
        <taxon>Eukaryota</taxon>
        <taxon>Fungi</taxon>
        <taxon>Fungi incertae sedis</taxon>
        <taxon>Mucoromycota</taxon>
        <taxon>Mucoromycotina</taxon>
        <taxon>Mucoromycetes</taxon>
        <taxon>Mucorales</taxon>
        <taxon>Phycomycetaceae</taxon>
        <taxon>Phycomyces</taxon>
    </lineage>
</organism>
<dbReference type="CDD" id="cd00403">
    <property type="entry name" value="Ribosomal_L1"/>
    <property type="match status" value="1"/>
</dbReference>
<evidence type="ECO:0000313" key="2">
    <source>
        <dbReference type="Proteomes" id="UP000077315"/>
    </source>
</evidence>
<protein>
    <recommendedName>
        <fullName evidence="3">Ribosomal protein L1</fullName>
    </recommendedName>
</protein>
<dbReference type="GeneID" id="28999610"/>
<name>A0A162ZTC4_PHYB8</name>
<sequence length="243" mass="27629">MSLVINESKAKKAVKALFKHELAKNQDSIRNVWLTINVFEPVDQSKSNPTRILLKHSIQAPGTQRCLFTKDPTKPVKDLLISKHIKGIHKVIGLTKLKKDYPTPEKRKLLMEQYGEFVADLRVMDKMPKLLGKDVYKKRREPLPLDLKKKDIQKEVIRAVKSTFMDFHTGSCYSVKIASTMLNETQALENLLGCISNIVKETEGGAENIRSLMIKTADSLSLPVYEAEEEEGVVYEDTDEEDE</sequence>
<dbReference type="FunCoup" id="A0A162ZTC4">
    <property type="interactions" value="677"/>
</dbReference>